<dbReference type="EMBL" id="VDGV01000039">
    <property type="protein sequence ID" value="TNG92118.1"/>
    <property type="molecule type" value="Genomic_DNA"/>
</dbReference>
<evidence type="ECO:0000313" key="2">
    <source>
        <dbReference type="EMBL" id="TCV85268.1"/>
    </source>
</evidence>
<dbReference type="GO" id="GO:0015627">
    <property type="term" value="C:type II protein secretion system complex"/>
    <property type="evidence" value="ECO:0007669"/>
    <property type="project" value="TreeGrafter"/>
</dbReference>
<evidence type="ECO:0000256" key="1">
    <source>
        <dbReference type="SAM" id="SignalP"/>
    </source>
</evidence>
<dbReference type="InterPro" id="IPR051675">
    <property type="entry name" value="Endo/Exo/Phosphatase_dom_1"/>
</dbReference>
<comment type="caution">
    <text evidence="2">The sequence shown here is derived from an EMBL/GenBank/DDBJ whole genome shotgun (WGS) entry which is preliminary data.</text>
</comment>
<gene>
    <name evidence="2" type="ORF">EDC16_10946</name>
    <name evidence="3" type="ORF">FHQ21_05605</name>
</gene>
<dbReference type="NCBIfam" id="TIGR00426">
    <property type="entry name" value="competence protein ComEA helix-hairpin-helix repeat region"/>
    <property type="match status" value="1"/>
</dbReference>
<evidence type="ECO:0000313" key="5">
    <source>
        <dbReference type="Proteomes" id="UP000305526"/>
    </source>
</evidence>
<feature type="signal peptide" evidence="1">
    <location>
        <begin position="1"/>
        <end position="27"/>
    </location>
</feature>
<evidence type="ECO:0000313" key="3">
    <source>
        <dbReference type="EMBL" id="TNG92118.1"/>
    </source>
</evidence>
<dbReference type="Gene3D" id="1.10.150.280">
    <property type="entry name" value="AF1531-like domain"/>
    <property type="match status" value="1"/>
</dbReference>
<dbReference type="RefSeq" id="WP_132967642.1">
    <property type="nucleotide sequence ID" value="NZ_LEKL01000083.1"/>
</dbReference>
<dbReference type="EMBL" id="SMCP01000009">
    <property type="protein sequence ID" value="TCV85268.1"/>
    <property type="molecule type" value="Genomic_DNA"/>
</dbReference>
<name>A0A4R3Y3E4_9PAST</name>
<sequence length="119" mass="12807">MFKLKSNFRKWSALAFLGAFTALPLSAQQTVAIPATETATEQAQAQAQAQAQIVTERINLNSASAQELEKGLLGIGAKKAQAIVEYREKNGNFISIDQLSDVSGIGKATLEKNRDLLSL</sequence>
<dbReference type="Pfam" id="PF12836">
    <property type="entry name" value="HHH_3"/>
    <property type="match status" value="1"/>
</dbReference>
<dbReference type="InterPro" id="IPR004509">
    <property type="entry name" value="Competence_ComEA_HhH"/>
</dbReference>
<dbReference type="Proteomes" id="UP000294619">
    <property type="component" value="Unassembled WGS sequence"/>
</dbReference>
<keyword evidence="3" id="KW-0238">DNA-binding</keyword>
<proteinExistence type="predicted"/>
<dbReference type="InterPro" id="IPR010994">
    <property type="entry name" value="RuvA_2-like"/>
</dbReference>
<protein>
    <submittedName>
        <fullName evidence="3">ComEA family DNA-binding protein</fullName>
    </submittedName>
    <submittedName>
        <fullName evidence="2">Competence protein ComEA</fullName>
    </submittedName>
</protein>
<dbReference type="GO" id="GO:0003677">
    <property type="term" value="F:DNA binding"/>
    <property type="evidence" value="ECO:0007669"/>
    <property type="project" value="UniProtKB-KW"/>
</dbReference>
<dbReference type="GO" id="GO:0015628">
    <property type="term" value="P:protein secretion by the type II secretion system"/>
    <property type="evidence" value="ECO:0007669"/>
    <property type="project" value="TreeGrafter"/>
</dbReference>
<reference evidence="2 4" key="1">
    <citation type="submission" date="2019-03" db="EMBL/GenBank/DDBJ databases">
        <title>Genomic Encyclopedia of Type Strains, Phase IV (KMG-IV): sequencing the most valuable type-strain genomes for metagenomic binning, comparative biology and taxonomic classification.</title>
        <authorList>
            <person name="Goeker M."/>
        </authorList>
    </citation>
    <scope>NUCLEOTIDE SEQUENCE [LARGE SCALE GENOMIC DNA]</scope>
    <source>
        <strain evidence="2 4">DSM 28140</strain>
    </source>
</reference>
<dbReference type="PANTHER" id="PTHR21180">
    <property type="entry name" value="ENDONUCLEASE/EXONUCLEASE/PHOSPHATASE FAMILY DOMAIN-CONTAINING PROTEIN 1"/>
    <property type="match status" value="1"/>
</dbReference>
<keyword evidence="5" id="KW-1185">Reference proteome</keyword>
<feature type="chain" id="PRO_5020983024" evidence="1">
    <location>
        <begin position="28"/>
        <end position="119"/>
    </location>
</feature>
<organism evidence="2 4">
    <name type="scientific">Testudinibacter aquarius</name>
    <dbReference type="NCBI Taxonomy" id="1524974"/>
    <lineage>
        <taxon>Bacteria</taxon>
        <taxon>Pseudomonadati</taxon>
        <taxon>Pseudomonadota</taxon>
        <taxon>Gammaproteobacteria</taxon>
        <taxon>Pasteurellales</taxon>
        <taxon>Pasteurellaceae</taxon>
        <taxon>Testudinibacter</taxon>
    </lineage>
</organism>
<reference evidence="3 5" key="2">
    <citation type="submission" date="2019-05" db="EMBL/GenBank/DDBJ databases">
        <title>Pasteurellaceae isolates from reptiles.</title>
        <authorList>
            <person name="Bojesen A.M."/>
            <person name="Lund E."/>
        </authorList>
    </citation>
    <scope>NUCLEOTIDE SEQUENCE [LARGE SCALE GENOMIC DNA]</scope>
    <source>
        <strain evidence="3 5">ELNT2x</strain>
    </source>
</reference>
<keyword evidence="1" id="KW-0732">Signal</keyword>
<evidence type="ECO:0000313" key="4">
    <source>
        <dbReference type="Proteomes" id="UP000294619"/>
    </source>
</evidence>
<dbReference type="SUPFAM" id="SSF47781">
    <property type="entry name" value="RuvA domain 2-like"/>
    <property type="match status" value="1"/>
</dbReference>
<dbReference type="AlphaFoldDB" id="A0A4R3Y3E4"/>
<dbReference type="PANTHER" id="PTHR21180:SF32">
    <property type="entry name" value="ENDONUCLEASE_EXONUCLEASE_PHOSPHATASE FAMILY DOMAIN-CONTAINING PROTEIN 1"/>
    <property type="match status" value="1"/>
</dbReference>
<accession>A0A4R3Y3E4</accession>
<dbReference type="Proteomes" id="UP000305526">
    <property type="component" value="Unassembled WGS sequence"/>
</dbReference>